<dbReference type="InterPro" id="IPR023346">
    <property type="entry name" value="Lysozyme-like_dom_sf"/>
</dbReference>
<evidence type="ECO:0000256" key="4">
    <source>
        <dbReference type="ARBA" id="ARBA00022679"/>
    </source>
</evidence>
<dbReference type="Pfam" id="PF00912">
    <property type="entry name" value="Transgly"/>
    <property type="match status" value="1"/>
</dbReference>
<dbReference type="PANTHER" id="PTHR32282:SF33">
    <property type="entry name" value="PEPTIDOGLYCAN GLYCOSYLTRANSFERASE"/>
    <property type="match status" value="1"/>
</dbReference>
<dbReference type="InterPro" id="IPR012338">
    <property type="entry name" value="Beta-lactam/transpept-like"/>
</dbReference>
<keyword evidence="9" id="KW-1133">Transmembrane helix</keyword>
<name>A0A0F9FSP6_9ZZZZ</name>
<dbReference type="GO" id="GO:0008658">
    <property type="term" value="F:penicillin binding"/>
    <property type="evidence" value="ECO:0007669"/>
    <property type="project" value="InterPro"/>
</dbReference>
<evidence type="ECO:0000256" key="5">
    <source>
        <dbReference type="ARBA" id="ARBA00022801"/>
    </source>
</evidence>
<keyword evidence="6" id="KW-0511">Multifunctional enzyme</keyword>
<dbReference type="SUPFAM" id="SSF56601">
    <property type="entry name" value="beta-lactamase/transpeptidase-like"/>
    <property type="match status" value="1"/>
</dbReference>
<keyword evidence="4" id="KW-0808">Transferase</keyword>
<feature type="transmembrane region" description="Helical" evidence="9">
    <location>
        <begin position="59"/>
        <end position="82"/>
    </location>
</feature>
<dbReference type="GO" id="GO:0006508">
    <property type="term" value="P:proteolysis"/>
    <property type="evidence" value="ECO:0007669"/>
    <property type="project" value="UniProtKB-KW"/>
</dbReference>
<feature type="non-terminal residue" evidence="12">
    <location>
        <position position="622"/>
    </location>
</feature>
<dbReference type="GO" id="GO:0009252">
    <property type="term" value="P:peptidoglycan biosynthetic process"/>
    <property type="evidence" value="ECO:0007669"/>
    <property type="project" value="TreeGrafter"/>
</dbReference>
<dbReference type="InterPro" id="IPR050396">
    <property type="entry name" value="Glycosyltr_51/Transpeptidase"/>
</dbReference>
<protein>
    <recommendedName>
        <fullName evidence="7">peptidoglycan glycosyltransferase</fullName>
        <ecNumber evidence="7">2.4.99.28</ecNumber>
    </recommendedName>
</protein>
<dbReference type="InterPro" id="IPR001264">
    <property type="entry name" value="Glyco_trans_51"/>
</dbReference>
<evidence type="ECO:0000256" key="3">
    <source>
        <dbReference type="ARBA" id="ARBA00022676"/>
    </source>
</evidence>
<dbReference type="SUPFAM" id="SSF53955">
    <property type="entry name" value="Lysozyme-like"/>
    <property type="match status" value="1"/>
</dbReference>
<evidence type="ECO:0000256" key="7">
    <source>
        <dbReference type="ARBA" id="ARBA00044770"/>
    </source>
</evidence>
<evidence type="ECO:0000256" key="6">
    <source>
        <dbReference type="ARBA" id="ARBA00023268"/>
    </source>
</evidence>
<keyword evidence="5" id="KW-0378">Hydrolase</keyword>
<keyword evidence="1" id="KW-0121">Carboxypeptidase</keyword>
<dbReference type="Gene3D" id="1.10.3810.10">
    <property type="entry name" value="Biosynthetic peptidoglycan transglycosylase-like"/>
    <property type="match status" value="1"/>
</dbReference>
<comment type="caution">
    <text evidence="12">The sequence shown here is derived from an EMBL/GenBank/DDBJ whole genome shotgun (WGS) entry which is preliminary data.</text>
</comment>
<keyword evidence="9" id="KW-0812">Transmembrane</keyword>
<dbReference type="AlphaFoldDB" id="A0A0F9FSP6"/>
<gene>
    <name evidence="12" type="ORF">LCGC14_2205800</name>
</gene>
<dbReference type="InterPro" id="IPR001460">
    <property type="entry name" value="PCN-bd_Tpept"/>
</dbReference>
<feature type="domain" description="Glycosyl transferase family 51" evidence="11">
    <location>
        <begin position="117"/>
        <end position="279"/>
    </location>
</feature>
<evidence type="ECO:0000256" key="1">
    <source>
        <dbReference type="ARBA" id="ARBA00022645"/>
    </source>
</evidence>
<sequence length="622" mass="66774">VSLVPRAPHPFQRRRRYDHHAAGRAFLAALGRDAATSNDPAAPVPPAKPRKPRPPFRPFRWLGALLLGVVAGFTVFVIGVLITLPDLDDVRSGAEDRLIFEDATGAPLMTRGTVPSAYAAFDDFPAHLREAVIAIEDRRFYEHGGLDLRAIGRAFVTNARSGGIVQGGSTLTQQLVKITYLEPSRSYRRKLHEALLTLQLESRDGKDAILTRYLNSVYLGSGATGMPAAARVYFNSDIGEMTVAQSAALAAMIQTPSLVNPYADLPALKKRAARVIDLMEAAGDLDRAEANAARADLAVMQPERPNERYGTWFSDWVVGQADAISASFRGIATLRTTLVPQLQVLAEKAVSDNLKAAGIGAEAALVALSPDGDIVAMVGGRDYEVSQFNRATDALRQPGSTFKTVVYLAALAEGYSPSDRIADRELDIDGYSPQNFDGRFRGEVTLADSFAASLNAATVNLATTIGIDRVIKTARDLGITAELSETPALALGASEVTLLDMTEAYAGIATGVIPFTGRGLTGISSGADGKFLRLRWPDPGETDDIRRLKTVRPEMESMLRGVVERGTGRRIRSVGRPLAGKTGTTNESRDAWFIGFSPDLVAGVYVGFDTPRTLGARETGYG</sequence>
<dbReference type="PANTHER" id="PTHR32282">
    <property type="entry name" value="BINDING PROTEIN TRANSPEPTIDASE, PUTATIVE-RELATED"/>
    <property type="match status" value="1"/>
</dbReference>
<keyword evidence="9" id="KW-0472">Membrane</keyword>
<comment type="catalytic activity">
    <reaction evidence="8">
        <text>[GlcNAc-(1-&gt;4)-Mur2Ac(oyl-L-Ala-gamma-D-Glu-L-Lys-D-Ala-D-Ala)](n)-di-trans,octa-cis-undecaprenyl diphosphate + beta-D-GlcNAc-(1-&gt;4)-Mur2Ac(oyl-L-Ala-gamma-D-Glu-L-Lys-D-Ala-D-Ala)-di-trans,octa-cis-undecaprenyl diphosphate = [GlcNAc-(1-&gt;4)-Mur2Ac(oyl-L-Ala-gamma-D-Glu-L-Lys-D-Ala-D-Ala)](n+1)-di-trans,octa-cis-undecaprenyl diphosphate + di-trans,octa-cis-undecaprenyl diphosphate + H(+)</text>
        <dbReference type="Rhea" id="RHEA:23708"/>
        <dbReference type="Rhea" id="RHEA-COMP:9602"/>
        <dbReference type="Rhea" id="RHEA-COMP:9603"/>
        <dbReference type="ChEBI" id="CHEBI:15378"/>
        <dbReference type="ChEBI" id="CHEBI:58405"/>
        <dbReference type="ChEBI" id="CHEBI:60033"/>
        <dbReference type="ChEBI" id="CHEBI:78435"/>
        <dbReference type="EC" id="2.4.99.28"/>
    </reaction>
</comment>
<keyword evidence="2" id="KW-0645">Protease</keyword>
<evidence type="ECO:0000256" key="8">
    <source>
        <dbReference type="ARBA" id="ARBA00049902"/>
    </source>
</evidence>
<dbReference type="InterPro" id="IPR036950">
    <property type="entry name" value="PBP_transglycosylase"/>
</dbReference>
<organism evidence="12">
    <name type="scientific">marine sediment metagenome</name>
    <dbReference type="NCBI Taxonomy" id="412755"/>
    <lineage>
        <taxon>unclassified sequences</taxon>
        <taxon>metagenomes</taxon>
        <taxon>ecological metagenomes</taxon>
    </lineage>
</organism>
<dbReference type="GO" id="GO:0030288">
    <property type="term" value="C:outer membrane-bounded periplasmic space"/>
    <property type="evidence" value="ECO:0007669"/>
    <property type="project" value="TreeGrafter"/>
</dbReference>
<proteinExistence type="predicted"/>
<evidence type="ECO:0000259" key="11">
    <source>
        <dbReference type="Pfam" id="PF00912"/>
    </source>
</evidence>
<dbReference type="Pfam" id="PF00905">
    <property type="entry name" value="Transpeptidase"/>
    <property type="match status" value="1"/>
</dbReference>
<evidence type="ECO:0000259" key="10">
    <source>
        <dbReference type="Pfam" id="PF00905"/>
    </source>
</evidence>
<accession>A0A0F9FSP6</accession>
<evidence type="ECO:0000256" key="2">
    <source>
        <dbReference type="ARBA" id="ARBA00022670"/>
    </source>
</evidence>
<dbReference type="GO" id="GO:0004180">
    <property type="term" value="F:carboxypeptidase activity"/>
    <property type="evidence" value="ECO:0007669"/>
    <property type="project" value="UniProtKB-KW"/>
</dbReference>
<dbReference type="Gene3D" id="3.40.710.10">
    <property type="entry name" value="DD-peptidase/beta-lactamase superfamily"/>
    <property type="match status" value="1"/>
</dbReference>
<dbReference type="GO" id="GO:0008955">
    <property type="term" value="F:peptidoglycan glycosyltransferase activity"/>
    <property type="evidence" value="ECO:0007669"/>
    <property type="project" value="UniProtKB-EC"/>
</dbReference>
<dbReference type="EC" id="2.4.99.28" evidence="7"/>
<feature type="non-terminal residue" evidence="12">
    <location>
        <position position="1"/>
    </location>
</feature>
<evidence type="ECO:0000313" key="12">
    <source>
        <dbReference type="EMBL" id="KKL60390.1"/>
    </source>
</evidence>
<reference evidence="12" key="1">
    <citation type="journal article" date="2015" name="Nature">
        <title>Complex archaea that bridge the gap between prokaryotes and eukaryotes.</title>
        <authorList>
            <person name="Spang A."/>
            <person name="Saw J.H."/>
            <person name="Jorgensen S.L."/>
            <person name="Zaremba-Niedzwiedzka K."/>
            <person name="Martijn J."/>
            <person name="Lind A.E."/>
            <person name="van Eijk R."/>
            <person name="Schleper C."/>
            <person name="Guy L."/>
            <person name="Ettema T.J."/>
        </authorList>
    </citation>
    <scope>NUCLEOTIDE SEQUENCE</scope>
</reference>
<evidence type="ECO:0000256" key="9">
    <source>
        <dbReference type="SAM" id="Phobius"/>
    </source>
</evidence>
<keyword evidence="3" id="KW-0328">Glycosyltransferase</keyword>
<feature type="domain" description="Penicillin-binding protein transpeptidase" evidence="10">
    <location>
        <begin position="365"/>
        <end position="599"/>
    </location>
</feature>
<dbReference type="EMBL" id="LAZR01029162">
    <property type="protein sequence ID" value="KKL60390.1"/>
    <property type="molecule type" value="Genomic_DNA"/>
</dbReference>